<keyword evidence="3 8" id="KW-0547">Nucleotide-binding</keyword>
<keyword evidence="7 8" id="KW-0464">Manganese</keyword>
<dbReference type="PANTHER" id="PTHR47917:SF1">
    <property type="entry name" value="COENZYME F420:L-GLUTAMATE LIGASE"/>
    <property type="match status" value="1"/>
</dbReference>
<organism evidence="10 11">
    <name type="scientific">Natronoglomus mannanivorans</name>
    <dbReference type="NCBI Taxonomy" id="2979990"/>
    <lineage>
        <taxon>Archaea</taxon>
        <taxon>Methanobacteriati</taxon>
        <taxon>Methanobacteriota</taxon>
        <taxon>Stenosarchaea group</taxon>
        <taxon>Halobacteria</taxon>
        <taxon>Halobacteriales</taxon>
        <taxon>Natrialbaceae</taxon>
        <taxon>Natronoglomus</taxon>
    </lineage>
</organism>
<dbReference type="NCBIfam" id="TIGR01916">
    <property type="entry name" value="F420_cofE"/>
    <property type="match status" value="1"/>
</dbReference>
<comment type="cofactor">
    <cofactor evidence="8">
        <name>K(+)</name>
        <dbReference type="ChEBI" id="CHEBI:29103"/>
    </cofactor>
    <text evidence="8">Monovalent cation. The ion could be potassium.</text>
</comment>
<evidence type="ECO:0000256" key="2">
    <source>
        <dbReference type="ARBA" id="ARBA00022723"/>
    </source>
</evidence>
<sequence length="266" mass="29072">MHLQAVADLPEIRPGDDLAALIADRTTVEDGDVVTIASTVVSKAEGRQADLTDFPAGPRAREIAGRLEDLSGEEKDPRFAQAVLEESTELVTDAPFLLTETRFGHVCVNAGIDRSNVPDHDLLLLPKRPTESAERIRTGLLEASNLDPDDGENVAVIVTDTCGRPFRFGQRGVALGWAGMPASRDWRGETDRDGREMGVTVQSVVDELSSAANLVTGEGDDGTPAVVVRDWAFGDHEGSDNLFRDLEGDFVRHALRDWRYDPEERR</sequence>
<evidence type="ECO:0000256" key="5">
    <source>
        <dbReference type="ARBA" id="ARBA00022958"/>
    </source>
</evidence>
<keyword evidence="5 8" id="KW-0630">Potassium</keyword>
<dbReference type="AlphaFoldDB" id="A0AAP2Z3P9"/>
<keyword evidence="2 8" id="KW-0479">Metal-binding</keyword>
<dbReference type="EC" id="6.3.2.34" evidence="8"/>
<comment type="catalytic activity">
    <reaction evidence="8">
        <text>oxidized coenzyme F420-1 + GTP + L-glutamate = oxidized coenzyme F420-2 + GDP + phosphate + H(+)</text>
        <dbReference type="Rhea" id="RHEA:30523"/>
        <dbReference type="ChEBI" id="CHEBI:15378"/>
        <dbReference type="ChEBI" id="CHEBI:29985"/>
        <dbReference type="ChEBI" id="CHEBI:37565"/>
        <dbReference type="ChEBI" id="CHEBI:43474"/>
        <dbReference type="ChEBI" id="CHEBI:57922"/>
        <dbReference type="ChEBI" id="CHEBI:58189"/>
        <dbReference type="ChEBI" id="CHEBI:59920"/>
        <dbReference type="EC" id="6.3.2.34"/>
    </reaction>
</comment>
<feature type="binding site" evidence="8">
    <location>
        <position position="43"/>
    </location>
    <ligand>
        <name>GTP</name>
        <dbReference type="ChEBI" id="CHEBI:37565"/>
    </ligand>
</feature>
<reference evidence="10" key="1">
    <citation type="submission" date="2022-09" db="EMBL/GenBank/DDBJ databases">
        <title>Enrichment on poylsaccharides allowed isolation of novel metabolic and taxonomic groups of Haloarchaea.</title>
        <authorList>
            <person name="Sorokin D.Y."/>
            <person name="Elcheninov A.G."/>
            <person name="Khizhniak T.V."/>
            <person name="Kolganova T.V."/>
            <person name="Kublanov I.V."/>
        </authorList>
    </citation>
    <scope>NUCLEOTIDE SEQUENCE</scope>
    <source>
        <strain evidence="10">AArc-xg1-1</strain>
    </source>
</reference>
<evidence type="ECO:0000256" key="1">
    <source>
        <dbReference type="ARBA" id="ARBA00022598"/>
    </source>
</evidence>
<dbReference type="EC" id="6.3.2.31" evidence="8"/>
<dbReference type="EMBL" id="JAOPKA010000019">
    <property type="protein sequence ID" value="MCU4743920.1"/>
    <property type="molecule type" value="Genomic_DNA"/>
</dbReference>
<comment type="similarity">
    <text evidence="8">Belongs to the CofE family.</text>
</comment>
<dbReference type="GO" id="GO:0052645">
    <property type="term" value="P:F420-0 metabolic process"/>
    <property type="evidence" value="ECO:0007669"/>
    <property type="project" value="UniProtKB-UniRule"/>
</dbReference>
<feature type="binding site" evidence="8">
    <location>
        <position position="113"/>
    </location>
    <ligand>
        <name>a divalent metal cation</name>
        <dbReference type="ChEBI" id="CHEBI:60240"/>
        <label>1</label>
    </ligand>
</feature>
<dbReference type="RefSeq" id="WP_338005732.1">
    <property type="nucleotide sequence ID" value="NZ_JAOPKA010000019.1"/>
</dbReference>
<dbReference type="GO" id="GO:0005525">
    <property type="term" value="F:GTP binding"/>
    <property type="evidence" value="ECO:0007669"/>
    <property type="project" value="UniProtKB-KW"/>
</dbReference>
<name>A0AAP2Z3P9_9EURY</name>
<comment type="function">
    <text evidence="8">Catalyzes the GTP-dependent successive addition of two or more gamma-linked L-glutamates to the L-lactyl phosphodiester of 7,8-didemethyl-8-hydroxy-5-deazariboflavin (F420-0) to form coenzyme F420-0-glutamyl-glutamate (F420-2) or polyglutamated F420 derivatives.</text>
</comment>
<feature type="binding site" evidence="8">
    <location>
        <position position="160"/>
    </location>
    <ligand>
        <name>a divalent metal cation</name>
        <dbReference type="ChEBI" id="CHEBI:60240"/>
        <label>1</label>
    </ligand>
</feature>
<evidence type="ECO:0000259" key="9">
    <source>
        <dbReference type="Pfam" id="PF01996"/>
    </source>
</evidence>
<dbReference type="SUPFAM" id="SSF144010">
    <property type="entry name" value="CofE-like"/>
    <property type="match status" value="1"/>
</dbReference>
<comment type="caution">
    <text evidence="10">The sequence shown here is derived from an EMBL/GenBank/DDBJ whole genome shotgun (WGS) entry which is preliminary data.</text>
</comment>
<dbReference type="PANTHER" id="PTHR47917">
    <property type="match status" value="1"/>
</dbReference>
<keyword evidence="6 8" id="KW-0342">GTP-binding</keyword>
<feature type="binding site" evidence="8">
    <location>
        <position position="161"/>
    </location>
    <ligand>
        <name>a divalent metal cation</name>
        <dbReference type="ChEBI" id="CHEBI:60240"/>
        <label>2</label>
    </ligand>
</feature>
<feature type="domain" description="Coenzyme F420:L-glutamate ligase-like" evidence="9">
    <location>
        <begin position="9"/>
        <end position="230"/>
    </location>
</feature>
<evidence type="ECO:0000256" key="8">
    <source>
        <dbReference type="HAMAP-Rule" id="MF_01258"/>
    </source>
</evidence>
<evidence type="ECO:0000256" key="7">
    <source>
        <dbReference type="ARBA" id="ARBA00023211"/>
    </source>
</evidence>
<protein>
    <recommendedName>
        <fullName evidence="8">Coenzyme F420:L-glutamate ligase</fullName>
        <ecNumber evidence="8">6.3.2.31</ecNumber>
        <ecNumber evidence="8">6.3.2.34</ecNumber>
    </recommendedName>
    <alternativeName>
        <fullName evidence="8">Coenzyme F420-0:L-glutamate ligase</fullName>
    </alternativeName>
    <alternativeName>
        <fullName evidence="8">Coenzyme F420-1:gamma-L-glutamate ligase</fullName>
    </alternativeName>
</protein>
<evidence type="ECO:0000256" key="6">
    <source>
        <dbReference type="ARBA" id="ARBA00023134"/>
    </source>
</evidence>
<dbReference type="InterPro" id="IPR008225">
    <property type="entry name" value="F420-0_g-glutamyl_ligase"/>
</dbReference>
<dbReference type="Pfam" id="PF01996">
    <property type="entry name" value="F420_ligase"/>
    <property type="match status" value="1"/>
</dbReference>
<dbReference type="GO" id="GO:0046872">
    <property type="term" value="F:metal ion binding"/>
    <property type="evidence" value="ECO:0007669"/>
    <property type="project" value="UniProtKB-KW"/>
</dbReference>
<evidence type="ECO:0000256" key="3">
    <source>
        <dbReference type="ARBA" id="ARBA00022741"/>
    </source>
</evidence>
<keyword evidence="1 8" id="KW-0436">Ligase</keyword>
<accession>A0AAP2Z3P9</accession>
<feature type="binding site" evidence="8">
    <location>
        <begin position="216"/>
        <end position="223"/>
    </location>
    <ligand>
        <name>GTP</name>
        <dbReference type="ChEBI" id="CHEBI:37565"/>
    </ligand>
</feature>
<evidence type="ECO:0000256" key="4">
    <source>
        <dbReference type="ARBA" id="ARBA00022842"/>
    </source>
</evidence>
<dbReference type="NCBIfam" id="NF009809">
    <property type="entry name" value="PRK13293.1"/>
    <property type="match status" value="1"/>
</dbReference>
<gene>
    <name evidence="8" type="primary">cofE</name>
    <name evidence="10" type="ORF">OB960_21280</name>
</gene>
<dbReference type="Proteomes" id="UP001321018">
    <property type="component" value="Unassembled WGS sequence"/>
</dbReference>
<feature type="binding site" evidence="8">
    <location>
        <begin position="9"/>
        <end position="12"/>
    </location>
    <ligand>
        <name>GTP</name>
        <dbReference type="ChEBI" id="CHEBI:37565"/>
    </ligand>
</feature>
<comment type="pathway">
    <text evidence="8">Cofactor biosynthesis; coenzyme F420 biosynthesis.</text>
</comment>
<dbReference type="GO" id="GO:0052619">
    <property type="term" value="F:coenzyme F420-1:gamma-L-glutamate ligase activity"/>
    <property type="evidence" value="ECO:0007669"/>
    <property type="project" value="UniProtKB-UniRule"/>
</dbReference>
<comment type="cofactor">
    <cofactor evidence="8">
        <name>Mg(2+)</name>
        <dbReference type="ChEBI" id="CHEBI:18420"/>
    </cofactor>
    <cofactor evidence="8">
        <name>Mn(2+)</name>
        <dbReference type="ChEBI" id="CHEBI:29035"/>
    </cofactor>
    <text evidence="8">Binds 2 divalent metal cations per subunit. The ions could be magnesium and/or manganese.</text>
</comment>
<comment type="catalytic activity">
    <reaction evidence="8">
        <text>oxidized coenzyme F420-0 + GTP + L-glutamate = oxidized coenzyme F420-1 + GDP + phosphate + H(+)</text>
        <dbReference type="Rhea" id="RHEA:30555"/>
        <dbReference type="ChEBI" id="CHEBI:15378"/>
        <dbReference type="ChEBI" id="CHEBI:29985"/>
        <dbReference type="ChEBI" id="CHEBI:37565"/>
        <dbReference type="ChEBI" id="CHEBI:43474"/>
        <dbReference type="ChEBI" id="CHEBI:58189"/>
        <dbReference type="ChEBI" id="CHEBI:59907"/>
        <dbReference type="ChEBI" id="CHEBI:59920"/>
        <dbReference type="EC" id="6.3.2.31"/>
    </reaction>
</comment>
<evidence type="ECO:0000313" key="10">
    <source>
        <dbReference type="EMBL" id="MCU4743920.1"/>
    </source>
</evidence>
<comment type="subunit">
    <text evidence="8">Homodimer.</text>
</comment>
<dbReference type="HAMAP" id="MF_01258">
    <property type="entry name" value="F420_ligase_CofE"/>
    <property type="match status" value="1"/>
</dbReference>
<dbReference type="GO" id="GO:0052618">
    <property type="term" value="F:coenzyme F420-0:L-glutamate ligase activity"/>
    <property type="evidence" value="ECO:0007669"/>
    <property type="project" value="UniProtKB-UniRule"/>
</dbReference>
<dbReference type="Gene3D" id="3.30.1330.100">
    <property type="entry name" value="CofE-like"/>
    <property type="match status" value="1"/>
</dbReference>
<feature type="binding site" evidence="8">
    <location>
        <position position="218"/>
    </location>
    <ligand>
        <name>a divalent metal cation</name>
        <dbReference type="ChEBI" id="CHEBI:60240"/>
        <label>2</label>
    </ligand>
</feature>
<feature type="binding site" evidence="8">
    <location>
        <begin position="38"/>
        <end position="39"/>
    </location>
    <ligand>
        <name>GTP</name>
        <dbReference type="ChEBI" id="CHEBI:37565"/>
    </ligand>
</feature>
<dbReference type="InterPro" id="IPR023659">
    <property type="entry name" value="F420_ligase_CofE_arc"/>
</dbReference>
<proteinExistence type="inferred from homology"/>
<evidence type="ECO:0000313" key="11">
    <source>
        <dbReference type="Proteomes" id="UP001321018"/>
    </source>
</evidence>
<dbReference type="InterPro" id="IPR002847">
    <property type="entry name" value="F420-0_gamma-glut_ligase-dom"/>
</dbReference>
<keyword evidence="4 8" id="KW-0460">Magnesium</keyword>
<dbReference type="Gene3D" id="3.90.1660.10">
    <property type="entry name" value="CofE-like domain"/>
    <property type="match status" value="1"/>
</dbReference>
<feature type="binding site" evidence="8">
    <location>
        <position position="116"/>
    </location>
    <ligand>
        <name>GTP</name>
        <dbReference type="ChEBI" id="CHEBI:37565"/>
    </ligand>
</feature>